<evidence type="ECO:0000313" key="2">
    <source>
        <dbReference type="Proteomes" id="UP001152622"/>
    </source>
</evidence>
<proteinExistence type="predicted"/>
<keyword evidence="2" id="KW-1185">Reference proteome</keyword>
<name>A0A9Q1ETS6_SYNKA</name>
<comment type="caution">
    <text evidence="1">The sequence shown here is derived from an EMBL/GenBank/DDBJ whole genome shotgun (WGS) entry which is preliminary data.</text>
</comment>
<dbReference type="Proteomes" id="UP001152622">
    <property type="component" value="Chromosome 12"/>
</dbReference>
<dbReference type="EMBL" id="JAINUF010000012">
    <property type="protein sequence ID" value="KAJ8344824.1"/>
    <property type="molecule type" value="Genomic_DNA"/>
</dbReference>
<dbReference type="AlphaFoldDB" id="A0A9Q1ETS6"/>
<gene>
    <name evidence="1" type="ORF">SKAU_G00290170</name>
</gene>
<reference evidence="1" key="1">
    <citation type="journal article" date="2023" name="Science">
        <title>Genome structures resolve the early diversification of teleost fishes.</title>
        <authorList>
            <person name="Parey E."/>
            <person name="Louis A."/>
            <person name="Montfort J."/>
            <person name="Bouchez O."/>
            <person name="Roques C."/>
            <person name="Iampietro C."/>
            <person name="Lluch J."/>
            <person name="Castinel A."/>
            <person name="Donnadieu C."/>
            <person name="Desvignes T."/>
            <person name="Floi Bucao C."/>
            <person name="Jouanno E."/>
            <person name="Wen M."/>
            <person name="Mejri S."/>
            <person name="Dirks R."/>
            <person name="Jansen H."/>
            <person name="Henkel C."/>
            <person name="Chen W.J."/>
            <person name="Zahm M."/>
            <person name="Cabau C."/>
            <person name="Klopp C."/>
            <person name="Thompson A.W."/>
            <person name="Robinson-Rechavi M."/>
            <person name="Braasch I."/>
            <person name="Lecointre G."/>
            <person name="Bobe J."/>
            <person name="Postlethwait J.H."/>
            <person name="Berthelot C."/>
            <person name="Roest Crollius H."/>
            <person name="Guiguen Y."/>
        </authorList>
    </citation>
    <scope>NUCLEOTIDE SEQUENCE</scope>
    <source>
        <strain evidence="1">WJC10195</strain>
    </source>
</reference>
<organism evidence="1 2">
    <name type="scientific">Synaphobranchus kaupii</name>
    <name type="common">Kaup's arrowtooth eel</name>
    <dbReference type="NCBI Taxonomy" id="118154"/>
    <lineage>
        <taxon>Eukaryota</taxon>
        <taxon>Metazoa</taxon>
        <taxon>Chordata</taxon>
        <taxon>Craniata</taxon>
        <taxon>Vertebrata</taxon>
        <taxon>Euteleostomi</taxon>
        <taxon>Actinopterygii</taxon>
        <taxon>Neopterygii</taxon>
        <taxon>Teleostei</taxon>
        <taxon>Anguilliformes</taxon>
        <taxon>Synaphobranchidae</taxon>
        <taxon>Synaphobranchus</taxon>
    </lineage>
</organism>
<protein>
    <submittedName>
        <fullName evidence="1">Uncharacterized protein</fullName>
    </submittedName>
</protein>
<accession>A0A9Q1ETS6</accession>
<evidence type="ECO:0000313" key="1">
    <source>
        <dbReference type="EMBL" id="KAJ8344824.1"/>
    </source>
</evidence>
<sequence length="83" mass="9135">MSLDQGHVKRSFQRWYSGQRAEADRLACQTLASMSRPAGSAEDRCGNSSSVRALFQAKALAPVFSAHHAGLMNHLCDITLRYP</sequence>